<proteinExistence type="inferred from homology"/>
<evidence type="ECO:0000256" key="4">
    <source>
        <dbReference type="SAM" id="MobiDB-lite"/>
    </source>
</evidence>
<evidence type="ECO:0000256" key="3">
    <source>
        <dbReference type="ARBA" id="ARBA00024344"/>
    </source>
</evidence>
<evidence type="ECO:0000256" key="1">
    <source>
        <dbReference type="ARBA" id="ARBA00022969"/>
    </source>
</evidence>
<keyword evidence="6" id="KW-1185">Reference proteome</keyword>
<dbReference type="InterPro" id="IPR012347">
    <property type="entry name" value="Ferritin-like"/>
</dbReference>
<dbReference type="PANTHER" id="PTHR39183:SF1">
    <property type="entry name" value="SPORE COAT PROTEIN F-LIKE PROTEIN YHCQ"/>
    <property type="match status" value="1"/>
</dbReference>
<accession>A0ABM8V3G0</accession>
<dbReference type="Pfam" id="PF07875">
    <property type="entry name" value="Coat_F"/>
    <property type="match status" value="1"/>
</dbReference>
<comment type="similarity">
    <text evidence="3">Belongs to the CotF family.</text>
</comment>
<evidence type="ECO:0000313" key="5">
    <source>
        <dbReference type="EMBL" id="CAG5085084.1"/>
    </source>
</evidence>
<dbReference type="Proteomes" id="UP000681526">
    <property type="component" value="Unassembled WGS sequence"/>
</dbReference>
<feature type="compositionally biased region" description="Polar residues" evidence="4">
    <location>
        <begin position="177"/>
        <end position="193"/>
    </location>
</feature>
<feature type="region of interest" description="Disordered" evidence="4">
    <location>
        <begin position="177"/>
        <end position="210"/>
    </location>
</feature>
<protein>
    <submittedName>
        <fullName evidence="5">Spore coat protein F-like protein YhcQ</fullName>
    </submittedName>
</protein>
<comment type="caution">
    <text evidence="5">The sequence shown here is derived from an EMBL/GenBank/DDBJ whole genome shotgun (WGS) entry which is preliminary data.</text>
</comment>
<sequence length="210" mass="23303">MAANLGAHEVMEIHEVLNGTVDAINQLQLLRPRVRDQRLAQILDHQLQFTVTGYNAMVDLLHRQGAGHAAPYRAVNNAFQPTYGLDHPGTVSPNTSPDQLDDRDIASIVLGLHKASASKKMLAALECANPDIRRAMQQGAINCAEQAYEIWQYMNEQGYYQVPTMKDVTTQTMSNIYQPAGTPQNVPTSPSGVQWQQQQSQPQQILNTLQ</sequence>
<dbReference type="Gene3D" id="1.20.1260.10">
    <property type="match status" value="1"/>
</dbReference>
<evidence type="ECO:0000256" key="2">
    <source>
        <dbReference type="ARBA" id="ARBA00024325"/>
    </source>
</evidence>
<dbReference type="InterPro" id="IPR012851">
    <property type="entry name" value="Spore_coat_CotF-like"/>
</dbReference>
<name>A0ABM8V3G0_THEXY</name>
<evidence type="ECO:0000313" key="6">
    <source>
        <dbReference type="Proteomes" id="UP000681526"/>
    </source>
</evidence>
<comment type="subcellular location">
    <subcellularLocation>
        <location evidence="2">Spore coat</location>
    </subcellularLocation>
</comment>
<keyword evidence="1" id="KW-0749">Sporulation</keyword>
<feature type="compositionally biased region" description="Low complexity" evidence="4">
    <location>
        <begin position="194"/>
        <end position="204"/>
    </location>
</feature>
<dbReference type="EMBL" id="CAJRAY010000038">
    <property type="protein sequence ID" value="CAG5085084.1"/>
    <property type="molecule type" value="Genomic_DNA"/>
</dbReference>
<dbReference type="RefSeq" id="WP_015254446.1">
    <property type="nucleotide sequence ID" value="NZ_CAJRAY010000038.1"/>
</dbReference>
<gene>
    <name evidence="5" type="primary">txxe 792-yhcQ</name>
    <name evidence="5" type="ORF">TXXE_08530</name>
</gene>
<organism evidence="5 6">
    <name type="scientific">Thermobacillus xylanilyticus</name>
    <dbReference type="NCBI Taxonomy" id="76633"/>
    <lineage>
        <taxon>Bacteria</taxon>
        <taxon>Bacillati</taxon>
        <taxon>Bacillota</taxon>
        <taxon>Bacilli</taxon>
        <taxon>Bacillales</taxon>
        <taxon>Paenibacillaceae</taxon>
        <taxon>Thermobacillus</taxon>
    </lineage>
</organism>
<dbReference type="PANTHER" id="PTHR39183">
    <property type="entry name" value="SPORE COAT PROTEIN F-LIKE PROTEIN YHCQ"/>
    <property type="match status" value="1"/>
</dbReference>
<reference evidence="5 6" key="1">
    <citation type="submission" date="2021-04" db="EMBL/GenBank/DDBJ databases">
        <authorList>
            <person name="Rakotoarivonina H."/>
        </authorList>
    </citation>
    <scope>NUCLEOTIDE SEQUENCE [LARGE SCALE GENOMIC DNA]</scope>
    <source>
        <strain evidence="5 6">XE</strain>
    </source>
</reference>